<name>A0A6G0XU97_9STRA</name>
<evidence type="ECO:0000313" key="14">
    <source>
        <dbReference type="EMBL" id="KAF0744011.1"/>
    </source>
</evidence>
<evidence type="ECO:0000256" key="12">
    <source>
        <dbReference type="ARBA" id="ARBA00033999"/>
    </source>
</evidence>
<dbReference type="SUPFAM" id="SSF48173">
    <property type="entry name" value="Cryptochrome/photolyase FAD-binding domain"/>
    <property type="match status" value="1"/>
</dbReference>
<dbReference type="Gene3D" id="1.10.579.10">
    <property type="entry name" value="DNA Cyclobutane Dipyrimidine Photolyase, subunit A, domain 3"/>
    <property type="match status" value="1"/>
</dbReference>
<keyword evidence="8" id="KW-0238">DNA-binding</keyword>
<gene>
    <name evidence="14" type="ORF">Ae201684_001648</name>
</gene>
<comment type="catalytic activity">
    <reaction evidence="12">
        <text>cyclobutadipyrimidine (in DNA) = 2 pyrimidine residues (in DNA).</text>
        <dbReference type="EC" id="4.1.99.3"/>
    </reaction>
</comment>
<dbReference type="SUPFAM" id="SSF52425">
    <property type="entry name" value="Cryptochrome/photolyase, N-terminal domain"/>
    <property type="match status" value="1"/>
</dbReference>
<dbReference type="InterPro" id="IPR032673">
    <property type="entry name" value="DNA_photolyase_2_CS"/>
</dbReference>
<evidence type="ECO:0000256" key="7">
    <source>
        <dbReference type="ARBA" id="ARBA00022827"/>
    </source>
</evidence>
<evidence type="ECO:0000256" key="4">
    <source>
        <dbReference type="ARBA" id="ARBA00014046"/>
    </source>
</evidence>
<dbReference type="PANTHER" id="PTHR10211">
    <property type="entry name" value="DEOXYRIBODIPYRIMIDINE PHOTOLYASE"/>
    <property type="match status" value="1"/>
</dbReference>
<keyword evidence="15" id="KW-1185">Reference proteome</keyword>
<evidence type="ECO:0000256" key="9">
    <source>
        <dbReference type="ARBA" id="ARBA00023204"/>
    </source>
</evidence>
<evidence type="ECO:0000256" key="3">
    <source>
        <dbReference type="ARBA" id="ARBA00013149"/>
    </source>
</evidence>
<evidence type="ECO:0000256" key="11">
    <source>
        <dbReference type="ARBA" id="ARBA00031671"/>
    </source>
</evidence>
<dbReference type="InterPro" id="IPR052219">
    <property type="entry name" value="Photolyase_Class-2"/>
</dbReference>
<reference evidence="14 15" key="1">
    <citation type="submission" date="2019-07" db="EMBL/GenBank/DDBJ databases">
        <title>Genomics analysis of Aphanomyces spp. identifies a new class of oomycete effector associated with host adaptation.</title>
        <authorList>
            <person name="Gaulin E."/>
        </authorList>
    </citation>
    <scope>NUCLEOTIDE SEQUENCE [LARGE SCALE GENOMIC DNA]</scope>
    <source>
        <strain evidence="14 15">ATCC 201684</strain>
    </source>
</reference>
<comment type="caution">
    <text evidence="14">The sequence shown here is derived from an EMBL/GenBank/DDBJ whole genome shotgun (WGS) entry which is preliminary data.</text>
</comment>
<dbReference type="Proteomes" id="UP000481153">
    <property type="component" value="Unassembled WGS sequence"/>
</dbReference>
<sequence length="497" mass="55550">MRLQAADLARKGLRKERLQWLRGTATEDGTHVLYWMQTSLRTKFNFALEVAVDAASRLKQPLHILHTIETPATERHIAFLLESLVDVHTTLAKKNLHLSVAHGAKPSVEVALLASKGASVVIVDHPYLRDANALNQNFAQSATTSVLQVEGDAVVPVEHASDKEEHAARTIRPKITKLLDKYLVPLEPADASNIPESKPLSETLQDCGWLDMSQSVDDLLASFPSLDRSIFRVSTFKGGETSAQANLASFLKNKLVKYDTSRNEPSGDGSSNMSPYLHYGNISPVDIALQTKAFPGTGPALSASKAAFLEELIVRRELSMNFVWYNPRYDTFAALPAFAVQTLHDHADDARPHTYTFEQLDKAKTADVYWNAAQLDMILTGKMHNYMRMYWGKKIIEWTASPEDAFRYAIELNDKYNLDGYDPNSYTGIAWVFGKHDQGWKERPIFGKVRYMNAEGLERKFNMAGYIGKIRKLAQARGLSVGSTLTLPPAATKKRKR</sequence>
<evidence type="ECO:0000256" key="2">
    <source>
        <dbReference type="ARBA" id="ARBA00006409"/>
    </source>
</evidence>
<dbReference type="GO" id="GO:0003677">
    <property type="term" value="F:DNA binding"/>
    <property type="evidence" value="ECO:0007669"/>
    <property type="project" value="UniProtKB-KW"/>
</dbReference>
<keyword evidence="5" id="KW-0285">Flavoprotein</keyword>
<keyword evidence="9" id="KW-0234">DNA repair</keyword>
<dbReference type="PROSITE" id="PS01083">
    <property type="entry name" value="DNA_PHOTOLYASES_2_1"/>
    <property type="match status" value="1"/>
</dbReference>
<evidence type="ECO:0000313" key="15">
    <source>
        <dbReference type="Proteomes" id="UP000481153"/>
    </source>
</evidence>
<dbReference type="VEuPathDB" id="FungiDB:AeMF1_018906"/>
<dbReference type="EC" id="4.1.99.3" evidence="3"/>
<evidence type="ECO:0000256" key="10">
    <source>
        <dbReference type="ARBA" id="ARBA00023239"/>
    </source>
</evidence>
<dbReference type="FunFam" id="1.10.579.10:FF:000002">
    <property type="entry name" value="Deoxyribodipyrimidine photolyase"/>
    <property type="match status" value="1"/>
</dbReference>
<dbReference type="InterPro" id="IPR014729">
    <property type="entry name" value="Rossmann-like_a/b/a_fold"/>
</dbReference>
<organism evidence="14 15">
    <name type="scientific">Aphanomyces euteiches</name>
    <dbReference type="NCBI Taxonomy" id="100861"/>
    <lineage>
        <taxon>Eukaryota</taxon>
        <taxon>Sar</taxon>
        <taxon>Stramenopiles</taxon>
        <taxon>Oomycota</taxon>
        <taxon>Saprolegniomycetes</taxon>
        <taxon>Saprolegniales</taxon>
        <taxon>Verrucalvaceae</taxon>
        <taxon>Aphanomyces</taxon>
    </lineage>
</organism>
<keyword evidence="7" id="KW-0274">FAD</keyword>
<dbReference type="Gene3D" id="1.25.40.80">
    <property type="match status" value="1"/>
</dbReference>
<accession>A0A6G0XU97</accession>
<feature type="domain" description="Photolyase/cryptochrome alpha/beta" evidence="13">
    <location>
        <begin position="30"/>
        <end position="157"/>
    </location>
</feature>
<dbReference type="PROSITE" id="PS51645">
    <property type="entry name" value="PHR_CRY_ALPHA_BETA"/>
    <property type="match status" value="1"/>
</dbReference>
<dbReference type="PROSITE" id="PS01084">
    <property type="entry name" value="DNA_PHOTOLYASES_2_2"/>
    <property type="match status" value="1"/>
</dbReference>
<proteinExistence type="inferred from homology"/>
<dbReference type="Pfam" id="PF00875">
    <property type="entry name" value="DNA_photolyase"/>
    <property type="match status" value="1"/>
</dbReference>
<dbReference type="AlphaFoldDB" id="A0A6G0XU97"/>
<dbReference type="GO" id="GO:0000719">
    <property type="term" value="P:photoreactive repair"/>
    <property type="evidence" value="ECO:0007669"/>
    <property type="project" value="TreeGrafter"/>
</dbReference>
<dbReference type="InterPro" id="IPR036134">
    <property type="entry name" value="Crypto/Photolyase_FAD-like_sf"/>
</dbReference>
<evidence type="ECO:0000256" key="6">
    <source>
        <dbReference type="ARBA" id="ARBA00022763"/>
    </source>
</evidence>
<dbReference type="InterPro" id="IPR006050">
    <property type="entry name" value="DNA_photolyase_N"/>
</dbReference>
<dbReference type="Gene3D" id="3.40.50.620">
    <property type="entry name" value="HUPs"/>
    <property type="match status" value="1"/>
</dbReference>
<evidence type="ECO:0000259" key="13">
    <source>
        <dbReference type="PROSITE" id="PS51645"/>
    </source>
</evidence>
<comment type="similarity">
    <text evidence="2">Belongs to the DNA photolyase class-2 family.</text>
</comment>
<evidence type="ECO:0000256" key="1">
    <source>
        <dbReference type="ARBA" id="ARBA00001974"/>
    </source>
</evidence>
<evidence type="ECO:0000256" key="8">
    <source>
        <dbReference type="ARBA" id="ARBA00023125"/>
    </source>
</evidence>
<dbReference type="GO" id="GO:0003904">
    <property type="term" value="F:deoxyribodipyrimidine photo-lyase activity"/>
    <property type="evidence" value="ECO:0007669"/>
    <property type="project" value="UniProtKB-EC"/>
</dbReference>
<evidence type="ECO:0000256" key="5">
    <source>
        <dbReference type="ARBA" id="ARBA00022630"/>
    </source>
</evidence>
<protein>
    <recommendedName>
        <fullName evidence="4">Deoxyribodipyrimidine photo-lyase</fullName>
        <ecNumber evidence="3">4.1.99.3</ecNumber>
    </recommendedName>
    <alternativeName>
        <fullName evidence="11">DNA photolyase</fullName>
    </alternativeName>
</protein>
<comment type="cofactor">
    <cofactor evidence="1">
        <name>FAD</name>
        <dbReference type="ChEBI" id="CHEBI:57692"/>
    </cofactor>
</comment>
<keyword evidence="6" id="KW-0227">DNA damage</keyword>
<dbReference type="InterPro" id="IPR036155">
    <property type="entry name" value="Crypto/Photolyase_N_sf"/>
</dbReference>
<keyword evidence="10" id="KW-0456">Lyase</keyword>
<dbReference type="EMBL" id="VJMJ01000012">
    <property type="protein sequence ID" value="KAF0744011.1"/>
    <property type="molecule type" value="Genomic_DNA"/>
</dbReference>
<dbReference type="PANTHER" id="PTHR10211:SF0">
    <property type="entry name" value="DEOXYRIBODIPYRIMIDINE PHOTO-LYASE"/>
    <property type="match status" value="1"/>
</dbReference>